<feature type="transmembrane region" description="Helical" evidence="1">
    <location>
        <begin position="120"/>
        <end position="140"/>
    </location>
</feature>
<sequence>MKLFKGVFRFLKGLSIKKIPDFLVIYGNYGGAMYSGRTSYDENTRQLYKLDDNGNFVFVENISLDNYFDLLIDIYRTNDPIDELDCCFKLHDMDTNTNNISDIIKASHSLPVNMGHIDPVFYLGYPVIFIIGVTYFSIIASRKINPSDRLLNEIKEYRLTCQNVYRKKFSINFV</sequence>
<accession>F8V595</accession>
<keyword evidence="1" id="KW-0812">Transmembrane</keyword>
<evidence type="ECO:0000313" key="2">
    <source>
        <dbReference type="EMBL" id="AEJ34449.1"/>
    </source>
</evidence>
<dbReference type="Proteomes" id="UP000240552">
    <property type="component" value="Segment"/>
</dbReference>
<reference evidence="2 3" key="1">
    <citation type="journal article" date="2011" name="Proc. Natl. Acad. Sci. U.S.A.">
        <title>Mimivirus shows dramatic genome reduction after intraamoebal culture.</title>
        <authorList>
            <person name="Boyer M."/>
            <person name="Azza S."/>
            <person name="Barrassi L."/>
            <person name="Klose T."/>
            <person name="Campocasso A."/>
            <person name="Pagnier I."/>
            <person name="Fournous G."/>
            <person name="Borg A."/>
            <person name="Robert C."/>
            <person name="Zhang X."/>
            <person name="Desnues C."/>
            <person name="Henrissat B."/>
            <person name="Rossmann M.G."/>
            <person name="La Scola B."/>
            <person name="Raoult D."/>
        </authorList>
    </citation>
    <scope>NUCLEOTIDE SEQUENCE [LARGE SCALE GENOMIC DNA]</scope>
    <source>
        <strain evidence="2">M4</strain>
    </source>
</reference>
<keyword evidence="1" id="KW-0472">Membrane</keyword>
<protein>
    <submittedName>
        <fullName evidence="2">Uncharacterized protein R213</fullName>
    </submittedName>
</protein>
<gene>
    <name evidence="2" type="primary">R213</name>
    <name evidence="2" type="ORF">MIMI_R213</name>
</gene>
<organism evidence="2 3">
    <name type="scientific">Acanthamoeba polyphaga mimivirus</name>
    <name type="common">APMV</name>
    <dbReference type="NCBI Taxonomy" id="212035"/>
    <lineage>
        <taxon>Viruses</taxon>
        <taxon>Varidnaviria</taxon>
        <taxon>Bamfordvirae</taxon>
        <taxon>Nucleocytoviricota</taxon>
        <taxon>Megaviricetes</taxon>
        <taxon>Imitervirales</taxon>
        <taxon>Mimiviridae</taxon>
        <taxon>Megamimivirinae</taxon>
        <taxon>Mimivirus</taxon>
        <taxon>Mimivirus bradfordmassiliense</taxon>
    </lineage>
</organism>
<proteinExistence type="predicted"/>
<dbReference type="EMBL" id="JN036606">
    <property type="protein sequence ID" value="AEJ34449.1"/>
    <property type="molecule type" value="Genomic_DNA"/>
</dbReference>
<keyword evidence="1" id="KW-1133">Transmembrane helix</keyword>
<evidence type="ECO:0000313" key="3">
    <source>
        <dbReference type="Proteomes" id="UP000240552"/>
    </source>
</evidence>
<organismHost>
    <name type="scientific">Acanthamoeba polyphaga</name>
    <name type="common">Amoeba</name>
    <dbReference type="NCBI Taxonomy" id="5757"/>
</organismHost>
<name>F8V595_MIMIV</name>
<evidence type="ECO:0000256" key="1">
    <source>
        <dbReference type="SAM" id="Phobius"/>
    </source>
</evidence>